<accession>A0AC35FY65</accession>
<organism evidence="1 2">
    <name type="scientific">Panagrolaimus sp. PS1159</name>
    <dbReference type="NCBI Taxonomy" id="55785"/>
    <lineage>
        <taxon>Eukaryota</taxon>
        <taxon>Metazoa</taxon>
        <taxon>Ecdysozoa</taxon>
        <taxon>Nematoda</taxon>
        <taxon>Chromadorea</taxon>
        <taxon>Rhabditida</taxon>
        <taxon>Tylenchina</taxon>
        <taxon>Panagrolaimomorpha</taxon>
        <taxon>Panagrolaimoidea</taxon>
        <taxon>Panagrolaimidae</taxon>
        <taxon>Panagrolaimus</taxon>
    </lineage>
</organism>
<evidence type="ECO:0000313" key="2">
    <source>
        <dbReference type="WBParaSite" id="PS1159_v2.g22152.t1"/>
    </source>
</evidence>
<sequence length="237" mass="27117">MTTEVINDEGRGPGGEPASTETEEEILQEAEIDLTGVPCSEITAEDVAGAIKKENELRERRLEARYNGARIVPTVRLIVFLYAYKYLVFLWEHWLKLARSTIHGRCVFAIKSILKNTCLIEYVGTFIHQTEADRKEKQYREAGITSIYFFAVSNGVVIDIDATKFGNNARYINHACRANVYSKEYDVDGQKKIFFHAKRNIQAGEELTIDYNFEYDPLQQRIPCKCGLPGCRKYLDL</sequence>
<name>A0AC35FY65_9BILA</name>
<proteinExistence type="predicted"/>
<protein>
    <submittedName>
        <fullName evidence="2">Histone-lysine N-methyltransferase</fullName>
    </submittedName>
</protein>
<evidence type="ECO:0000313" key="1">
    <source>
        <dbReference type="Proteomes" id="UP000887580"/>
    </source>
</evidence>
<dbReference type="WBParaSite" id="PS1159_v2.g22152.t1">
    <property type="protein sequence ID" value="PS1159_v2.g22152.t1"/>
    <property type="gene ID" value="PS1159_v2.g22152"/>
</dbReference>
<reference evidence="2" key="1">
    <citation type="submission" date="2022-11" db="UniProtKB">
        <authorList>
            <consortium name="WormBaseParasite"/>
        </authorList>
    </citation>
    <scope>IDENTIFICATION</scope>
</reference>
<dbReference type="Proteomes" id="UP000887580">
    <property type="component" value="Unplaced"/>
</dbReference>